<organism evidence="21 22">
    <name type="scientific">Salipaludibacillus neizhouensis</name>
    <dbReference type="NCBI Taxonomy" id="885475"/>
    <lineage>
        <taxon>Bacteria</taxon>
        <taxon>Bacillati</taxon>
        <taxon>Bacillota</taxon>
        <taxon>Bacilli</taxon>
        <taxon>Bacillales</taxon>
        <taxon>Bacillaceae</taxon>
    </lineage>
</organism>
<keyword evidence="14 18" id="KW-0520">NAD</keyword>
<dbReference type="GO" id="GO:0009423">
    <property type="term" value="P:chorismate biosynthetic process"/>
    <property type="evidence" value="ECO:0007669"/>
    <property type="project" value="UniProtKB-UniRule"/>
</dbReference>
<keyword evidence="15 18" id="KW-0057">Aromatic amino acid biosynthesis</keyword>
<dbReference type="InterPro" id="IPR030960">
    <property type="entry name" value="DHQS/DOIS_N"/>
</dbReference>
<feature type="domain" description="3-dehydroquinate synthase C-terminal" evidence="20">
    <location>
        <begin position="184"/>
        <end position="327"/>
    </location>
</feature>
<comment type="catalytic activity">
    <reaction evidence="1 18">
        <text>7-phospho-2-dehydro-3-deoxy-D-arabino-heptonate = 3-dehydroquinate + phosphate</text>
        <dbReference type="Rhea" id="RHEA:21968"/>
        <dbReference type="ChEBI" id="CHEBI:32364"/>
        <dbReference type="ChEBI" id="CHEBI:43474"/>
        <dbReference type="ChEBI" id="CHEBI:58394"/>
        <dbReference type="EC" id="4.2.3.4"/>
    </reaction>
</comment>
<evidence type="ECO:0000259" key="19">
    <source>
        <dbReference type="Pfam" id="PF01761"/>
    </source>
</evidence>
<comment type="caution">
    <text evidence="21">The sequence shown here is derived from an EMBL/GenBank/DDBJ whole genome shotgun (WGS) entry which is preliminary data.</text>
</comment>
<evidence type="ECO:0000259" key="20">
    <source>
        <dbReference type="Pfam" id="PF24621"/>
    </source>
</evidence>
<keyword evidence="13 18" id="KW-0862">Zinc</keyword>
<evidence type="ECO:0000256" key="8">
    <source>
        <dbReference type="ARBA" id="ARBA00017684"/>
    </source>
</evidence>
<reference evidence="21 22" key="1">
    <citation type="submission" date="2017-10" db="EMBL/GenBank/DDBJ databases">
        <title>Bacillus sp. nov., a halophilic bacterium isolated from a Keqin Lake.</title>
        <authorList>
            <person name="Wang H."/>
        </authorList>
    </citation>
    <scope>NUCLEOTIDE SEQUENCE [LARGE SCALE GENOMIC DNA]</scope>
    <source>
        <strain evidence="21 22">KCTC 13187</strain>
    </source>
</reference>
<feature type="binding site" evidence="18">
    <location>
        <begin position="109"/>
        <end position="113"/>
    </location>
    <ligand>
        <name>NAD(+)</name>
        <dbReference type="ChEBI" id="CHEBI:57540"/>
    </ligand>
</feature>
<protein>
    <recommendedName>
        <fullName evidence="8 18">3-dehydroquinate synthase</fullName>
        <shortName evidence="18">DHQS</shortName>
        <ecNumber evidence="7 18">4.2.3.4</ecNumber>
    </recommendedName>
</protein>
<dbReference type="InterPro" id="IPR056179">
    <property type="entry name" value="DHQS_C"/>
</dbReference>
<evidence type="ECO:0000256" key="12">
    <source>
        <dbReference type="ARBA" id="ARBA00022741"/>
    </source>
</evidence>
<evidence type="ECO:0000256" key="16">
    <source>
        <dbReference type="ARBA" id="ARBA00023239"/>
    </source>
</evidence>
<comment type="cofactor">
    <cofactor evidence="3">
        <name>Zn(2+)</name>
        <dbReference type="ChEBI" id="CHEBI:29105"/>
    </cofactor>
</comment>
<accession>A0A3A9K4N7</accession>
<evidence type="ECO:0000256" key="18">
    <source>
        <dbReference type="HAMAP-Rule" id="MF_00110"/>
    </source>
</evidence>
<keyword evidence="22" id="KW-1185">Reference proteome</keyword>
<evidence type="ECO:0000313" key="21">
    <source>
        <dbReference type="EMBL" id="RKL67587.1"/>
    </source>
</evidence>
<dbReference type="Pfam" id="PF01761">
    <property type="entry name" value="DHQ_synthase"/>
    <property type="match status" value="1"/>
</dbReference>
<dbReference type="GO" id="GO:0009073">
    <property type="term" value="P:aromatic amino acid family biosynthetic process"/>
    <property type="evidence" value="ECO:0007669"/>
    <property type="project" value="UniProtKB-KW"/>
</dbReference>
<feature type="binding site" evidence="18">
    <location>
        <position position="267"/>
    </location>
    <ligand>
        <name>Zn(2+)</name>
        <dbReference type="ChEBI" id="CHEBI:29105"/>
    </ligand>
</feature>
<dbReference type="PANTHER" id="PTHR43622:SF7">
    <property type="entry name" value="3-DEHYDROQUINATE SYNTHASE, CHLOROPLASTIC"/>
    <property type="match status" value="1"/>
</dbReference>
<feature type="binding site" evidence="18">
    <location>
        <position position="187"/>
    </location>
    <ligand>
        <name>Zn(2+)</name>
        <dbReference type="ChEBI" id="CHEBI:29105"/>
    </ligand>
</feature>
<evidence type="ECO:0000256" key="3">
    <source>
        <dbReference type="ARBA" id="ARBA00001947"/>
    </source>
</evidence>
<dbReference type="AlphaFoldDB" id="A0A3A9K4N7"/>
<evidence type="ECO:0000313" key="22">
    <source>
        <dbReference type="Proteomes" id="UP000281498"/>
    </source>
</evidence>
<evidence type="ECO:0000256" key="11">
    <source>
        <dbReference type="ARBA" id="ARBA00022723"/>
    </source>
</evidence>
<dbReference type="CDD" id="cd08195">
    <property type="entry name" value="DHQS"/>
    <property type="match status" value="1"/>
</dbReference>
<dbReference type="FunFam" id="3.40.50.1970:FF:000007">
    <property type="entry name" value="Pentafunctional AROM polypeptide"/>
    <property type="match status" value="1"/>
</dbReference>
<dbReference type="RefSeq" id="WP_110935249.1">
    <property type="nucleotide sequence ID" value="NZ_KZ614146.1"/>
</dbReference>
<dbReference type="SUPFAM" id="SSF56796">
    <property type="entry name" value="Dehydroquinate synthase-like"/>
    <property type="match status" value="1"/>
</dbReference>
<dbReference type="Proteomes" id="UP000281498">
    <property type="component" value="Unassembled WGS sequence"/>
</dbReference>
<dbReference type="GO" id="GO:0008652">
    <property type="term" value="P:amino acid biosynthetic process"/>
    <property type="evidence" value="ECO:0007669"/>
    <property type="project" value="UniProtKB-KW"/>
</dbReference>
<dbReference type="Gene3D" id="3.40.50.1970">
    <property type="match status" value="1"/>
</dbReference>
<evidence type="ECO:0000256" key="2">
    <source>
        <dbReference type="ARBA" id="ARBA00001911"/>
    </source>
</evidence>
<dbReference type="GO" id="GO:0003856">
    <property type="term" value="F:3-dehydroquinate synthase activity"/>
    <property type="evidence" value="ECO:0007669"/>
    <property type="project" value="UniProtKB-UniRule"/>
</dbReference>
<evidence type="ECO:0000256" key="17">
    <source>
        <dbReference type="ARBA" id="ARBA00023285"/>
    </source>
</evidence>
<evidence type="ECO:0000256" key="6">
    <source>
        <dbReference type="ARBA" id="ARBA00005412"/>
    </source>
</evidence>
<comment type="function">
    <text evidence="18">Catalyzes the conversion of 3-deoxy-D-arabino-heptulosonate 7-phosphate (DAHP) to dehydroquinate (DHQ).</text>
</comment>
<feature type="binding site" evidence="18">
    <location>
        <position position="145"/>
    </location>
    <ligand>
        <name>NAD(+)</name>
        <dbReference type="ChEBI" id="CHEBI:57540"/>
    </ligand>
</feature>
<keyword evidence="10 18" id="KW-0028">Amino-acid biosynthesis</keyword>
<dbReference type="PIRSF" id="PIRSF001455">
    <property type="entry name" value="DHQ_synth"/>
    <property type="match status" value="1"/>
</dbReference>
<dbReference type="UniPathway" id="UPA00053">
    <property type="reaction ID" value="UER00085"/>
</dbReference>
<sequence length="364" mass="40078">MNAPSLTIASEKNSYPVFIQGGLRHECFSYIREALQKSVSSYMIMIDENVADLYLADLLASFPENIQPTVTKIASGEGSKSIEKFSQLLTEALEVPLDRQSVIIAVGGGVTGDLAGYVAASYMRGIRFIQMPTTLLAHDSSVGGKTGINHPLGKNLIGAFHAPSAVLYDSDMLRTLPETEWRSGFAEVVKHGFIKDTAFLEWLEKKVMSFSDIPSDILNEMLRRSIAVKAEIVQEDEKENGVRAFLNYGHTLGHALESELGYGKLTHGEAVAIGMAFAHKLSERVFHTTLPTKTHEIYMTKLGYQLSIPEGISAASLLQRMKLDKKAEHNRIRFVLLEEMGKPVLLPVEEQVVLDLLVSEGVNA</sequence>
<dbReference type="PANTHER" id="PTHR43622">
    <property type="entry name" value="3-DEHYDROQUINATE SYNTHASE"/>
    <property type="match status" value="1"/>
</dbReference>
<evidence type="ECO:0000256" key="7">
    <source>
        <dbReference type="ARBA" id="ARBA00013031"/>
    </source>
</evidence>
<proteinExistence type="inferred from homology"/>
<evidence type="ECO:0000256" key="10">
    <source>
        <dbReference type="ARBA" id="ARBA00022605"/>
    </source>
</evidence>
<evidence type="ECO:0000256" key="15">
    <source>
        <dbReference type="ARBA" id="ARBA00023141"/>
    </source>
</evidence>
<evidence type="ECO:0000256" key="13">
    <source>
        <dbReference type="ARBA" id="ARBA00022833"/>
    </source>
</evidence>
<dbReference type="InterPro" id="IPR016037">
    <property type="entry name" value="DHQ_synth_AroB"/>
</dbReference>
<dbReference type="NCBIfam" id="TIGR01357">
    <property type="entry name" value="aroB"/>
    <property type="match status" value="1"/>
</dbReference>
<feature type="binding site" evidence="18">
    <location>
        <position position="154"/>
    </location>
    <ligand>
        <name>NAD(+)</name>
        <dbReference type="ChEBI" id="CHEBI:57540"/>
    </ligand>
</feature>
<dbReference type="EMBL" id="PDOE01000003">
    <property type="protein sequence ID" value="RKL67587.1"/>
    <property type="molecule type" value="Genomic_DNA"/>
</dbReference>
<keyword evidence="11 18" id="KW-0479">Metal-binding</keyword>
<feature type="binding site" evidence="18">
    <location>
        <position position="250"/>
    </location>
    <ligand>
        <name>Zn(2+)</name>
        <dbReference type="ChEBI" id="CHEBI:29105"/>
    </ligand>
</feature>
<dbReference type="GO" id="GO:0000166">
    <property type="term" value="F:nucleotide binding"/>
    <property type="evidence" value="ECO:0007669"/>
    <property type="project" value="UniProtKB-KW"/>
</dbReference>
<evidence type="ECO:0000256" key="1">
    <source>
        <dbReference type="ARBA" id="ARBA00001393"/>
    </source>
</evidence>
<comment type="cofactor">
    <cofactor evidence="2 18">
        <name>NAD(+)</name>
        <dbReference type="ChEBI" id="CHEBI:57540"/>
    </cofactor>
</comment>
<comment type="pathway">
    <text evidence="5 18">Metabolic intermediate biosynthesis; chorismate biosynthesis; chorismate from D-erythrose 4-phosphate and phosphoenolpyruvate: step 2/7.</text>
</comment>
<gene>
    <name evidence="18" type="primary">aroB</name>
    <name evidence="21" type="ORF">CR203_09560</name>
</gene>
<evidence type="ECO:0000256" key="14">
    <source>
        <dbReference type="ARBA" id="ARBA00023027"/>
    </source>
</evidence>
<dbReference type="Gene3D" id="1.20.1090.10">
    <property type="entry name" value="Dehydroquinate synthase-like - alpha domain"/>
    <property type="match status" value="1"/>
</dbReference>
<dbReference type="EC" id="4.2.3.4" evidence="7 18"/>
<dbReference type="OrthoDB" id="9806583at2"/>
<dbReference type="InterPro" id="IPR030963">
    <property type="entry name" value="DHQ_synth_fam"/>
</dbReference>
<comment type="cofactor">
    <cofactor evidence="18">
        <name>Co(2+)</name>
        <dbReference type="ChEBI" id="CHEBI:48828"/>
    </cofactor>
    <cofactor evidence="18">
        <name>Zn(2+)</name>
        <dbReference type="ChEBI" id="CHEBI:29105"/>
    </cofactor>
    <text evidence="18">Binds 1 divalent metal cation per subunit. Can use either Co(2+) or Zn(2+).</text>
</comment>
<dbReference type="Pfam" id="PF24621">
    <property type="entry name" value="DHQS_C"/>
    <property type="match status" value="1"/>
</dbReference>
<keyword evidence="16 18" id="KW-0456">Lyase</keyword>
<feature type="binding site" evidence="18">
    <location>
        <begin position="75"/>
        <end position="80"/>
    </location>
    <ligand>
        <name>NAD(+)</name>
        <dbReference type="ChEBI" id="CHEBI:57540"/>
    </ligand>
</feature>
<dbReference type="InterPro" id="IPR050071">
    <property type="entry name" value="Dehydroquinate_synthase"/>
</dbReference>
<dbReference type="GO" id="GO:0005737">
    <property type="term" value="C:cytoplasm"/>
    <property type="evidence" value="ECO:0007669"/>
    <property type="project" value="UniProtKB-SubCell"/>
</dbReference>
<feature type="binding site" evidence="18">
    <location>
        <begin position="133"/>
        <end position="134"/>
    </location>
    <ligand>
        <name>NAD(+)</name>
        <dbReference type="ChEBI" id="CHEBI:57540"/>
    </ligand>
</feature>
<comment type="subcellular location">
    <subcellularLocation>
        <location evidence="4 18">Cytoplasm</location>
    </subcellularLocation>
</comment>
<dbReference type="GO" id="GO:0046872">
    <property type="term" value="F:metal ion binding"/>
    <property type="evidence" value="ECO:0007669"/>
    <property type="project" value="UniProtKB-KW"/>
</dbReference>
<evidence type="ECO:0000256" key="5">
    <source>
        <dbReference type="ARBA" id="ARBA00004661"/>
    </source>
</evidence>
<keyword evidence="12 18" id="KW-0547">Nucleotide-binding</keyword>
<dbReference type="HAMAP" id="MF_00110">
    <property type="entry name" value="DHQ_synthase"/>
    <property type="match status" value="1"/>
</dbReference>
<comment type="caution">
    <text evidence="18">Lacks conserved residue(s) required for the propagation of feature annotation.</text>
</comment>
<name>A0A3A9K4N7_9BACI</name>
<keyword evidence="9 18" id="KW-0963">Cytoplasm</keyword>
<keyword evidence="17 18" id="KW-0170">Cobalt</keyword>
<comment type="similarity">
    <text evidence="6 18">Belongs to the sugar phosphate cyclases superfamily. Dehydroquinate synthase family.</text>
</comment>
<evidence type="ECO:0000256" key="9">
    <source>
        <dbReference type="ARBA" id="ARBA00022490"/>
    </source>
</evidence>
<feature type="domain" description="3-dehydroquinate synthase N-terminal" evidence="19">
    <location>
        <begin position="72"/>
        <end position="182"/>
    </location>
</feature>
<evidence type="ECO:0000256" key="4">
    <source>
        <dbReference type="ARBA" id="ARBA00004496"/>
    </source>
</evidence>